<sequence length="118" mass="13360">MTESAFTEPAAPTIEKAPEPEFPQFRLIEKNLHVLTSTQGELVLPLQVKTKVFRRISEIDDEMKQLFAMLDDLGDAETPRKLDELDIFETQKIVGRFFEEFAAKAQATVGESQRSSNS</sequence>
<dbReference type="RefSeq" id="WP_141861733.1">
    <property type="nucleotide sequence ID" value="NZ_BMNV01000004.1"/>
</dbReference>
<evidence type="ECO:0008006" key="3">
    <source>
        <dbReference type="Google" id="ProtNLM"/>
    </source>
</evidence>
<evidence type="ECO:0000313" key="2">
    <source>
        <dbReference type="Proteomes" id="UP001652264"/>
    </source>
</evidence>
<dbReference type="Proteomes" id="UP001652264">
    <property type="component" value="Unassembled WGS sequence"/>
</dbReference>
<gene>
    <name evidence="1" type="ORF">NYQ28_02045</name>
</gene>
<accession>A0ABT2HDL2</accession>
<dbReference type="EMBL" id="JANVAD010000001">
    <property type="protein sequence ID" value="MCS6521344.1"/>
    <property type="molecule type" value="Genomic_DNA"/>
</dbReference>
<name>A0ABT2HDL2_9MICO</name>
<dbReference type="GeneID" id="95324261"/>
<comment type="caution">
    <text evidence="1">The sequence shown here is derived from an EMBL/GenBank/DDBJ whole genome shotgun (WGS) entry which is preliminary data.</text>
</comment>
<proteinExistence type="predicted"/>
<organism evidence="1 2">
    <name type="scientific">Curtobacterium citreum</name>
    <dbReference type="NCBI Taxonomy" id="2036"/>
    <lineage>
        <taxon>Bacteria</taxon>
        <taxon>Bacillati</taxon>
        <taxon>Actinomycetota</taxon>
        <taxon>Actinomycetes</taxon>
        <taxon>Micrococcales</taxon>
        <taxon>Microbacteriaceae</taxon>
        <taxon>Curtobacterium</taxon>
    </lineage>
</organism>
<keyword evidence="2" id="KW-1185">Reference proteome</keyword>
<protein>
    <recommendedName>
        <fullName evidence="3">Tail assembly chaperone E/41/14-like protein</fullName>
    </recommendedName>
</protein>
<reference evidence="1 2" key="1">
    <citation type="submission" date="2022-08" db="EMBL/GenBank/DDBJ databases">
        <title>Taxonomy of Curtobacterium flaccumfaciens.</title>
        <authorList>
            <person name="Osdaghi E."/>
            <person name="Taghavi S.M."/>
            <person name="Hamidizade M."/>
            <person name="Abachi H."/>
            <person name="Fazliarab A."/>
            <person name="Baeyen S."/>
            <person name="Portier P."/>
            <person name="Van Vaerenbergh J."/>
            <person name="Jacques M.-A."/>
        </authorList>
    </citation>
    <scope>NUCLEOTIDE SEQUENCE [LARGE SCALE GENOMIC DNA]</scope>
    <source>
        <strain evidence="1 2">LMG8786T</strain>
    </source>
</reference>
<evidence type="ECO:0000313" key="1">
    <source>
        <dbReference type="EMBL" id="MCS6521344.1"/>
    </source>
</evidence>